<dbReference type="NCBIfam" id="TIGR02595">
    <property type="entry name" value="PEP_CTERM"/>
    <property type="match status" value="1"/>
</dbReference>
<dbReference type="Proteomes" id="UP001138757">
    <property type="component" value="Unassembled WGS sequence"/>
</dbReference>
<dbReference type="SUPFAM" id="SSF49899">
    <property type="entry name" value="Concanavalin A-like lectins/glucanases"/>
    <property type="match status" value="1"/>
</dbReference>
<evidence type="ECO:0000256" key="1">
    <source>
        <dbReference type="SAM" id="MobiDB-lite"/>
    </source>
</evidence>
<organism evidence="4 5">
    <name type="scientific">Sphingobium nicotianae</name>
    <dbReference type="NCBI Taxonomy" id="2782607"/>
    <lineage>
        <taxon>Bacteria</taxon>
        <taxon>Pseudomonadati</taxon>
        <taxon>Pseudomonadota</taxon>
        <taxon>Alphaproteobacteria</taxon>
        <taxon>Sphingomonadales</taxon>
        <taxon>Sphingomonadaceae</taxon>
        <taxon>Sphingobium</taxon>
    </lineage>
</organism>
<keyword evidence="5" id="KW-1185">Reference proteome</keyword>
<dbReference type="NCBIfam" id="NF035944">
    <property type="entry name" value="PEPxxWA-CTERM"/>
    <property type="match status" value="1"/>
</dbReference>
<feature type="region of interest" description="Disordered" evidence="1">
    <location>
        <begin position="40"/>
        <end position="61"/>
    </location>
</feature>
<dbReference type="InterPro" id="IPR013320">
    <property type="entry name" value="ConA-like_dom_sf"/>
</dbReference>
<comment type="caution">
    <text evidence="4">The sequence shown here is derived from an EMBL/GenBank/DDBJ whole genome shotgun (WGS) entry which is preliminary data.</text>
</comment>
<dbReference type="AlphaFoldDB" id="A0A9X1DAF3"/>
<keyword evidence="2" id="KW-0472">Membrane</keyword>
<dbReference type="EMBL" id="JAHGAW010000003">
    <property type="protein sequence ID" value="MBT2186320.1"/>
    <property type="molecule type" value="Genomic_DNA"/>
</dbReference>
<evidence type="ECO:0000313" key="4">
    <source>
        <dbReference type="EMBL" id="MBT2186320.1"/>
    </source>
</evidence>
<evidence type="ECO:0000259" key="3">
    <source>
        <dbReference type="Pfam" id="PF07589"/>
    </source>
</evidence>
<evidence type="ECO:0000256" key="2">
    <source>
        <dbReference type="SAM" id="Phobius"/>
    </source>
</evidence>
<feature type="domain" description="Ice-binding protein C-terminal" evidence="3">
    <location>
        <begin position="58"/>
        <end position="82"/>
    </location>
</feature>
<dbReference type="Gene3D" id="2.60.120.200">
    <property type="match status" value="1"/>
</dbReference>
<accession>A0A9X1DAF3</accession>
<keyword evidence="2" id="KW-0812">Transmembrane</keyword>
<gene>
    <name evidence="4" type="ORF">KK488_05105</name>
</gene>
<proteinExistence type="predicted"/>
<dbReference type="InterPro" id="IPR013424">
    <property type="entry name" value="Ice-binding_C"/>
</dbReference>
<feature type="compositionally biased region" description="Pro residues" evidence="1">
    <location>
        <begin position="47"/>
        <end position="59"/>
    </location>
</feature>
<sequence>MDLASLFGTDQVFVGFTASTGADWSAQDIVDWTFTDNYAPITTPPTGTNPPGSPQPGAVPEPATWAMMIAGFGAVGAVTRRKRRQTVRYSLG</sequence>
<keyword evidence="2" id="KW-1133">Transmembrane helix</keyword>
<evidence type="ECO:0000313" key="5">
    <source>
        <dbReference type="Proteomes" id="UP001138757"/>
    </source>
</evidence>
<reference evidence="4" key="1">
    <citation type="submission" date="2021-05" db="EMBL/GenBank/DDBJ databases">
        <title>Genome of Sphingobium sp. strain.</title>
        <authorList>
            <person name="Fan R."/>
        </authorList>
    </citation>
    <scope>NUCLEOTIDE SEQUENCE</scope>
    <source>
        <strain evidence="4">H33</strain>
    </source>
</reference>
<protein>
    <submittedName>
        <fullName evidence="4">PEPxxWA-CTERM sorting domain-containing protein</fullName>
    </submittedName>
</protein>
<dbReference type="Pfam" id="PF07589">
    <property type="entry name" value="PEP-CTERM"/>
    <property type="match status" value="1"/>
</dbReference>
<feature type="transmembrane region" description="Helical" evidence="2">
    <location>
        <begin position="62"/>
        <end position="79"/>
    </location>
</feature>
<name>A0A9X1DAF3_9SPHN</name>